<dbReference type="InterPro" id="IPR024774">
    <property type="entry name" value="PH_dom-Mcp5-type"/>
</dbReference>
<evidence type="ECO:0000256" key="2">
    <source>
        <dbReference type="SAM" id="MobiDB-lite"/>
    </source>
</evidence>
<dbReference type="OrthoDB" id="2149224at2759"/>
<dbReference type="PANTHER" id="PTHR28190:SF1">
    <property type="entry name" value="NUCLEAR MIGRATION PROTEIN NUM1"/>
    <property type="match status" value="1"/>
</dbReference>
<feature type="compositionally biased region" description="Low complexity" evidence="2">
    <location>
        <begin position="169"/>
        <end position="194"/>
    </location>
</feature>
<feature type="compositionally biased region" description="Basic and acidic residues" evidence="2">
    <location>
        <begin position="1002"/>
        <end position="1016"/>
    </location>
</feature>
<evidence type="ECO:0000313" key="4">
    <source>
        <dbReference type="EMBL" id="CDS14525.1"/>
    </source>
</evidence>
<feature type="region of interest" description="Disordered" evidence="2">
    <location>
        <begin position="1"/>
        <end position="223"/>
    </location>
</feature>
<feature type="coiled-coil region" evidence="1">
    <location>
        <begin position="236"/>
        <end position="386"/>
    </location>
</feature>
<feature type="compositionally biased region" description="Polar residues" evidence="2">
    <location>
        <begin position="1066"/>
        <end position="1075"/>
    </location>
</feature>
<protein>
    <recommendedName>
        <fullName evidence="3">PH domain-containing protein</fullName>
    </recommendedName>
</protein>
<feature type="region of interest" description="Disordered" evidence="2">
    <location>
        <begin position="410"/>
        <end position="447"/>
    </location>
</feature>
<feature type="compositionally biased region" description="Polar residues" evidence="2">
    <location>
        <begin position="1213"/>
        <end position="1226"/>
    </location>
</feature>
<accession>A0A077X4J5</accession>
<evidence type="ECO:0000259" key="3">
    <source>
        <dbReference type="SMART" id="SM00233"/>
    </source>
</evidence>
<feature type="region of interest" description="Disordered" evidence="2">
    <location>
        <begin position="1194"/>
        <end position="1267"/>
    </location>
</feature>
<keyword evidence="1" id="KW-0175">Coiled coil</keyword>
<gene>
    <name evidence="4" type="ORF">LRAMOSA06694</name>
</gene>
<feature type="region of interest" description="Disordered" evidence="2">
    <location>
        <begin position="908"/>
        <end position="929"/>
    </location>
</feature>
<feature type="compositionally biased region" description="Low complexity" evidence="2">
    <location>
        <begin position="1499"/>
        <end position="1516"/>
    </location>
</feature>
<dbReference type="Pfam" id="PF12814">
    <property type="entry name" value="Mcp5_PH"/>
    <property type="match status" value="1"/>
</dbReference>
<feature type="compositionally biased region" description="Polar residues" evidence="2">
    <location>
        <begin position="1"/>
        <end position="17"/>
    </location>
</feature>
<dbReference type="InterPro" id="IPR053005">
    <property type="entry name" value="Nuclear_Pos-Cytoskel_Interact"/>
</dbReference>
<feature type="region of interest" description="Disordered" evidence="2">
    <location>
        <begin position="609"/>
        <end position="650"/>
    </location>
</feature>
<feature type="compositionally biased region" description="Basic and acidic residues" evidence="2">
    <location>
        <begin position="139"/>
        <end position="148"/>
    </location>
</feature>
<feature type="compositionally biased region" description="Pro residues" evidence="2">
    <location>
        <begin position="1198"/>
        <end position="1207"/>
    </location>
</feature>
<evidence type="ECO:0000256" key="1">
    <source>
        <dbReference type="SAM" id="Coils"/>
    </source>
</evidence>
<feature type="compositionally biased region" description="Low complexity" evidence="2">
    <location>
        <begin position="90"/>
        <end position="108"/>
    </location>
</feature>
<feature type="domain" description="PH" evidence="3">
    <location>
        <begin position="1292"/>
        <end position="1404"/>
    </location>
</feature>
<proteinExistence type="predicted"/>
<name>A0A077X4J5_9FUNG</name>
<feature type="compositionally biased region" description="Polar residues" evidence="2">
    <location>
        <begin position="121"/>
        <end position="138"/>
    </location>
</feature>
<dbReference type="SUPFAM" id="SSF50729">
    <property type="entry name" value="PH domain-like"/>
    <property type="match status" value="1"/>
</dbReference>
<dbReference type="GO" id="GO:0005543">
    <property type="term" value="F:phospholipid binding"/>
    <property type="evidence" value="ECO:0007669"/>
    <property type="project" value="InterPro"/>
</dbReference>
<feature type="compositionally biased region" description="Basic and acidic residues" evidence="2">
    <location>
        <begin position="1023"/>
        <end position="1041"/>
    </location>
</feature>
<feature type="compositionally biased region" description="Low complexity" evidence="2">
    <location>
        <begin position="21"/>
        <end position="38"/>
    </location>
</feature>
<dbReference type="GO" id="GO:0005938">
    <property type="term" value="C:cell cortex"/>
    <property type="evidence" value="ECO:0007669"/>
    <property type="project" value="InterPro"/>
</dbReference>
<dbReference type="PANTHER" id="PTHR28190">
    <property type="entry name" value="NUCLEAR MIGRATION PROTEIN NUM1"/>
    <property type="match status" value="1"/>
</dbReference>
<dbReference type="GO" id="GO:0000226">
    <property type="term" value="P:microtubule cytoskeleton organization"/>
    <property type="evidence" value="ECO:0007669"/>
    <property type="project" value="TreeGrafter"/>
</dbReference>
<dbReference type="GO" id="GO:0032065">
    <property type="term" value="P:maintenance of protein location in cell cortex"/>
    <property type="evidence" value="ECO:0007669"/>
    <property type="project" value="InterPro"/>
</dbReference>
<organism evidence="4">
    <name type="scientific">Lichtheimia ramosa</name>
    <dbReference type="NCBI Taxonomy" id="688394"/>
    <lineage>
        <taxon>Eukaryota</taxon>
        <taxon>Fungi</taxon>
        <taxon>Fungi incertae sedis</taxon>
        <taxon>Mucoromycota</taxon>
        <taxon>Mucoromycotina</taxon>
        <taxon>Mucoromycetes</taxon>
        <taxon>Mucorales</taxon>
        <taxon>Lichtheimiaceae</taxon>
        <taxon>Lichtheimia</taxon>
    </lineage>
</organism>
<feature type="compositionally biased region" description="Basic and acidic residues" evidence="2">
    <location>
        <begin position="42"/>
        <end position="59"/>
    </location>
</feature>
<feature type="compositionally biased region" description="Polar residues" evidence="2">
    <location>
        <begin position="565"/>
        <end position="575"/>
    </location>
</feature>
<dbReference type="GO" id="GO:0005739">
    <property type="term" value="C:mitochondrion"/>
    <property type="evidence" value="ECO:0007669"/>
    <property type="project" value="TreeGrafter"/>
</dbReference>
<feature type="compositionally biased region" description="Polar residues" evidence="2">
    <location>
        <begin position="1106"/>
        <end position="1131"/>
    </location>
</feature>
<feature type="compositionally biased region" description="Basic and acidic residues" evidence="2">
    <location>
        <begin position="78"/>
        <end position="89"/>
    </location>
</feature>
<feature type="region of interest" description="Disordered" evidence="2">
    <location>
        <begin position="1493"/>
        <end position="1527"/>
    </location>
</feature>
<dbReference type="GO" id="GO:0015631">
    <property type="term" value="F:tubulin binding"/>
    <property type="evidence" value="ECO:0007669"/>
    <property type="project" value="TreeGrafter"/>
</dbReference>
<reference evidence="4" key="1">
    <citation type="journal article" date="2014" name="Genome Announc.">
        <title>De novo whole-genome sequence and genome annotation of Lichtheimia ramosa.</title>
        <authorList>
            <person name="Linde J."/>
            <person name="Schwartze V."/>
            <person name="Binder U."/>
            <person name="Lass-Florl C."/>
            <person name="Voigt K."/>
            <person name="Horn F."/>
        </authorList>
    </citation>
    <scope>NUCLEOTIDE SEQUENCE</scope>
    <source>
        <strain evidence="4">JMRC FSU:6197</strain>
    </source>
</reference>
<feature type="region of interest" description="Disordered" evidence="2">
    <location>
        <begin position="491"/>
        <end position="587"/>
    </location>
</feature>
<feature type="compositionally biased region" description="Polar residues" evidence="2">
    <location>
        <begin position="1239"/>
        <end position="1267"/>
    </location>
</feature>
<feature type="compositionally biased region" description="Polar residues" evidence="2">
    <location>
        <begin position="1517"/>
        <end position="1527"/>
    </location>
</feature>
<feature type="compositionally biased region" description="Polar residues" evidence="2">
    <location>
        <begin position="909"/>
        <end position="929"/>
    </location>
</feature>
<feature type="compositionally biased region" description="Basic residues" evidence="2">
    <location>
        <begin position="527"/>
        <end position="545"/>
    </location>
</feature>
<dbReference type="EMBL" id="LK023386">
    <property type="protein sequence ID" value="CDS14525.1"/>
    <property type="molecule type" value="Genomic_DNA"/>
</dbReference>
<feature type="region of interest" description="Disordered" evidence="2">
    <location>
        <begin position="1061"/>
        <end position="1138"/>
    </location>
</feature>
<feature type="compositionally biased region" description="Polar residues" evidence="2">
    <location>
        <begin position="424"/>
        <end position="438"/>
    </location>
</feature>
<sequence>MSSTPPQHSLSSPTSANDAAALSTSPVLPTPSSSSSASEVTRQLRRELEQQISEKEKQLQDSTSGIGRSVLARQISQLKERLQEMDRRQQSSPSNNYSPSMVASSSSSTQRQPGSPLRRAQSPSSVSGDEDLSPTTLEKLQKLERDIGAYRALSPNLSSSLRKDKLRTGLDPLPSPSTSTMLPPAHGHDSTSLLPLPPPPTGSTPTKRRSKVPNTDRRNTDIEFATEIGQGLLMEVRKMQSLLQEKDDQLKALQAAKADLERAAESMAKQLRQREENEEKLKEETWNLELAKQELTISVSELQQNLNRANAEQKRMQEHMDELTGEIEQLRDSEEKLRSTLETMKQKHEQDMGTLRRHSAGLQREKADFIKQVEALSSELAIAKAQSRIAKRSHSDLNKSSNAVGMATNANQAQNEDSSDVSKDNATSSSDNGSQSPKSAGGAPRNQALEVETLKTSLAHAHRMVSNLRSSLHKEKTEKFEFKKLLSESQETIEQLQNDPRLWVDAGYPKSGSGGSGGPDSNGSNARRTRKGKRRVPVSKTRVARPTRGDGDSDVDERRKRKDSQFTSSYSLTSGESEEDDDDYYDEEDLTTSAVAGAVAGAGLASLGSELSKSQQRDEQVARSLGDELSAAFGSAPTPSTTADAFMQTDDIPGKEPVQLQQLSLESFGVSPVIAQEKHVQCEPPKVADAETQSHRPEYVDSSAQHEANPMIDSAAQCDIAVTQDQGVQSEDPKTHDVFVQSEAPASHDVFVQSDIPESHDVSVQSDVPEAHDMSVQYEAIPGIDMSTQMEMPEYKDMSIQSEPANVKDGFTQFDAPEIMDMGVQSEAAEVIDSFVQAEPVDVKDSSTQMDIVEAKDMHVQHEPVFEIKEAFVQCDPANVKDISVQHEPIVESKDMSVQHEPVVEYKDSSMQSDAASMKDSSVQSDETITKDTGVQYESADNTSDASVQVDLLTASSASSVPSTTATEVGAGAFGLGALAAAAFGKLGGSKVTDTAANLGNADREIKPSPQDREIKSSSQESSEQHDNAPADKTVSDNAKDEQDDIISNQLDDTPVIKQSLAVPDQVTNNVASADTQDDSQMKDVDNSQSLEEDSNVTHDDIAPVNNMQDDAMSSHQQQLADSATDLPSQNDDQDAKVYSKAETDALIAAAVSEAMAKVQQQQQSNGTVPGSREIRNKPSLADLANGAIIQQHENDIPPRPVSPPPAHLLSRVAQSPTPSLSTGSVNDKGKAPARSIGSIGSASQQLQQHRPPSLVSSLSTDPRASIGSSAYDTTSLRAYADPQQVGLITQTMIGDWMWKYTRKSVGAGLSENRHKRFFWIHPYTRTLYWSTRAPGTHGNEIKAKSALIEGVTAEPDYTQPPSPGVPNVSLLVKTANRVIKLTAPTMARHQVWLESLNYLLSRPNNGDASSSLLDSIDRRTNGTASVSSHHIMRRQPSVQNMFRSATATQHRDLDDDDDDFEDEAIEDVRMCCDGKHHVSKLQRDHIHHRPYYRKRQSRQAQRASNNNTIRTSNSTPIHQQQRATAF</sequence>
<feature type="region of interest" description="Disordered" evidence="2">
    <location>
        <begin position="998"/>
        <end position="1041"/>
    </location>
</feature>
<dbReference type="InterPro" id="IPR001849">
    <property type="entry name" value="PH_domain"/>
</dbReference>
<dbReference type="SMART" id="SM00233">
    <property type="entry name" value="PH"/>
    <property type="match status" value="1"/>
</dbReference>
<feature type="compositionally biased region" description="Acidic residues" evidence="2">
    <location>
        <begin position="576"/>
        <end position="587"/>
    </location>
</feature>